<evidence type="ECO:0000256" key="3">
    <source>
        <dbReference type="ARBA" id="ARBA00022801"/>
    </source>
</evidence>
<dbReference type="InterPro" id="IPR029069">
    <property type="entry name" value="HotDog_dom_sf"/>
</dbReference>
<dbReference type="OMA" id="REMLWYI"/>
<feature type="domain" description="HotDog ACOT-type" evidence="6">
    <location>
        <begin position="287"/>
        <end position="399"/>
    </location>
</feature>
<organism evidence="7 9">
    <name type="scientific">Plasmodiophora brassicae</name>
    <name type="common">Clubroot disease agent</name>
    <dbReference type="NCBI Taxonomy" id="37360"/>
    <lineage>
        <taxon>Eukaryota</taxon>
        <taxon>Sar</taxon>
        <taxon>Rhizaria</taxon>
        <taxon>Endomyxa</taxon>
        <taxon>Phytomyxea</taxon>
        <taxon>Plasmodiophorida</taxon>
        <taxon>Plasmodiophoridae</taxon>
        <taxon>Plasmodiophora</taxon>
    </lineage>
</organism>
<keyword evidence="8" id="KW-0496">Mitochondrion</keyword>
<dbReference type="PROSITE" id="PS51770">
    <property type="entry name" value="HOTDOG_ACOT"/>
    <property type="match status" value="2"/>
</dbReference>
<dbReference type="GO" id="GO:0047617">
    <property type="term" value="F:fatty acyl-CoA hydrolase activity"/>
    <property type="evidence" value="ECO:0007669"/>
    <property type="project" value="TreeGrafter"/>
</dbReference>
<feature type="region of interest" description="Disordered" evidence="5">
    <location>
        <begin position="234"/>
        <end position="257"/>
    </location>
</feature>
<evidence type="ECO:0000256" key="5">
    <source>
        <dbReference type="SAM" id="MobiDB-lite"/>
    </source>
</evidence>
<keyword evidence="9" id="KW-1185">Reference proteome</keyword>
<dbReference type="InterPro" id="IPR006683">
    <property type="entry name" value="Thioestr_dom"/>
</dbReference>
<evidence type="ECO:0000256" key="4">
    <source>
        <dbReference type="ARBA" id="ARBA00022946"/>
    </source>
</evidence>
<dbReference type="Pfam" id="PF03061">
    <property type="entry name" value="4HBT"/>
    <property type="match status" value="1"/>
</dbReference>
<accession>A0A0G4J3H5</accession>
<keyword evidence="2" id="KW-0677">Repeat</keyword>
<keyword evidence="3" id="KW-0378">Hydrolase</keyword>
<evidence type="ECO:0000256" key="2">
    <source>
        <dbReference type="ARBA" id="ARBA00022737"/>
    </source>
</evidence>
<geneLocation type="mitochondrion" evidence="8"/>
<dbReference type="PANTHER" id="PTHR12655">
    <property type="entry name" value="ACYL-COA THIOESTERASE"/>
    <property type="match status" value="1"/>
</dbReference>
<evidence type="ECO:0000313" key="10">
    <source>
        <dbReference type="Proteomes" id="UP000290189"/>
    </source>
</evidence>
<dbReference type="Gene3D" id="3.10.129.10">
    <property type="entry name" value="Hotdog Thioesterase"/>
    <property type="match status" value="2"/>
</dbReference>
<dbReference type="CDD" id="cd03442">
    <property type="entry name" value="BFIT_BACH"/>
    <property type="match status" value="1"/>
</dbReference>
<dbReference type="InterPro" id="IPR033120">
    <property type="entry name" value="HOTDOG_ACOT"/>
</dbReference>
<comment type="similarity">
    <text evidence="1">Belongs to the acyl coenzyme A hydrolase family.</text>
</comment>
<dbReference type="SUPFAM" id="SSF54637">
    <property type="entry name" value="Thioesterase/thiol ester dehydrase-isomerase"/>
    <property type="match status" value="2"/>
</dbReference>
<dbReference type="Proteomes" id="UP000039324">
    <property type="component" value="Unassembled WGS sequence"/>
</dbReference>
<feature type="domain" description="HotDog ACOT-type" evidence="6">
    <location>
        <begin position="103"/>
        <end position="219"/>
    </location>
</feature>
<dbReference type="GO" id="GO:0006637">
    <property type="term" value="P:acyl-CoA metabolic process"/>
    <property type="evidence" value="ECO:0007669"/>
    <property type="project" value="TreeGrafter"/>
</dbReference>
<evidence type="ECO:0000313" key="7">
    <source>
        <dbReference type="EMBL" id="CEP01816.1"/>
    </source>
</evidence>
<reference evidence="7 9" key="1">
    <citation type="submission" date="2015-02" db="EMBL/GenBank/DDBJ databases">
        <authorList>
            <person name="Chooi Y.-H."/>
        </authorList>
    </citation>
    <scope>NUCLEOTIDE SEQUENCE [LARGE SCALE GENOMIC DNA]</scope>
    <source>
        <strain evidence="7">E3</strain>
    </source>
</reference>
<sequence>MASVPPKAMHRWLVVDGGGSQSNERLKNGPLRCRGHMVGWRMSRRWMSSVTGRAAGSMEELRRVLPITLDIHRLRGLPASAIPSVAYHPDAPERSSLASRIRVRLPLSTSPELREQYALFGSPHLLRLGRVLEDLDGIAGDIAYRHAGQGSSSIVTACMDRMALFHRMSTNDDLEIDGAVTWVGTTSLNIDLVVRSVCADRAATPLAKSSFLMVSRTKEQNNGVPVPKLVPADAEESERFRQVQQRRSHRGRPARACAPGLSGPEAALIDELHKSRLESPDGFVWQRDASDARTLLMHSQSRNIYGRIFGGYLMAQAYELAWLTTYKLARAMPTPTFIDDVTFIRPVEIASVVTMNARVVYASTTEALVDVEAIVQQPATGESVLTNTFHFGFDVGPRCRPVVPDSYREILSFAEGRRRFQQCQAGLSS</sequence>
<keyword evidence="4" id="KW-0809">Transit peptide</keyword>
<dbReference type="Proteomes" id="UP000290189">
    <property type="component" value="Unassembled WGS sequence"/>
</dbReference>
<dbReference type="STRING" id="37360.A0A0G4J3H5"/>
<feature type="compositionally biased region" description="Basic residues" evidence="5">
    <location>
        <begin position="244"/>
        <end position="253"/>
    </location>
</feature>
<dbReference type="EMBL" id="CDSF01000119">
    <property type="protein sequence ID" value="CEP01816.1"/>
    <property type="molecule type" value="Genomic_DNA"/>
</dbReference>
<evidence type="ECO:0000256" key="1">
    <source>
        <dbReference type="ARBA" id="ARBA00010458"/>
    </source>
</evidence>
<reference evidence="8 10" key="2">
    <citation type="submission" date="2018-03" db="EMBL/GenBank/DDBJ databases">
        <authorList>
            <person name="Fogelqvist J."/>
        </authorList>
    </citation>
    <scope>NUCLEOTIDE SEQUENCE [LARGE SCALE GENOMIC DNA]</scope>
</reference>
<gene>
    <name evidence="7" type="ORF">PBRA_008758</name>
    <name evidence="8" type="ORF">PLBR_LOCUS8871</name>
</gene>
<dbReference type="PANTHER" id="PTHR12655:SF8">
    <property type="entry name" value="HOTDOG ACOT-TYPE DOMAIN-CONTAINING PROTEIN"/>
    <property type="match status" value="1"/>
</dbReference>
<evidence type="ECO:0000259" key="6">
    <source>
        <dbReference type="PROSITE" id="PS51770"/>
    </source>
</evidence>
<dbReference type="OrthoDB" id="331699at2759"/>
<dbReference type="AlphaFoldDB" id="A0A0G4J3H5"/>
<name>A0A0G4J3H5_PLABS</name>
<dbReference type="EMBL" id="OVEO01000018">
    <property type="protein sequence ID" value="SPR01656.1"/>
    <property type="molecule type" value="Genomic_DNA"/>
</dbReference>
<evidence type="ECO:0000313" key="8">
    <source>
        <dbReference type="EMBL" id="SPR01656.1"/>
    </source>
</evidence>
<protein>
    <recommendedName>
        <fullName evidence="6">HotDog ACOT-type domain-containing protein</fullName>
    </recommendedName>
</protein>
<proteinExistence type="inferred from homology"/>
<evidence type="ECO:0000313" key="9">
    <source>
        <dbReference type="Proteomes" id="UP000039324"/>
    </source>
</evidence>